<dbReference type="AlphaFoldDB" id="A0A6L2Q2R4"/>
<keyword evidence="3" id="KW-1185">Reference proteome</keyword>
<gene>
    <name evidence="2" type="ORF">Cfor_10563</name>
</gene>
<sequence>MCICDVTNFVHKRHIFVVADVISDPMSCDTLAAEDTASVHDAQSDVQQQLLPQKQPPIADGPQQAQRPLRLDILPPPPNTNSTRKSPMSGGETYSSPLSDPLRASGEPLPGAGTPLSTHHELQLLREQLEQQSQQTQAAVAQVHLLRDQLAAETAARLEAQARTHQLLVHNKELLDHIAALVTHLQEQERLVQRHQQVNNTQGQGQQQHVTVVPQVGQNRTPGSHIPQEISSPLIFACLSSCMLLQTV</sequence>
<name>A0A6L2Q2R4_COPFO</name>
<dbReference type="OrthoDB" id="10030336at2759"/>
<dbReference type="EMBL" id="BLKM01000875">
    <property type="protein sequence ID" value="GFG39173.1"/>
    <property type="molecule type" value="Genomic_DNA"/>
</dbReference>
<protein>
    <submittedName>
        <fullName evidence="2">Uncharacterized protein</fullName>
    </submittedName>
</protein>
<evidence type="ECO:0000313" key="3">
    <source>
        <dbReference type="Proteomes" id="UP000502823"/>
    </source>
</evidence>
<comment type="caution">
    <text evidence="2">The sequence shown here is derived from an EMBL/GenBank/DDBJ whole genome shotgun (WGS) entry which is preliminary data.</text>
</comment>
<feature type="region of interest" description="Disordered" evidence="1">
    <location>
        <begin position="69"/>
        <end position="116"/>
    </location>
</feature>
<dbReference type="InParanoid" id="A0A6L2Q2R4"/>
<evidence type="ECO:0000256" key="1">
    <source>
        <dbReference type="SAM" id="MobiDB-lite"/>
    </source>
</evidence>
<accession>A0A6L2Q2R4</accession>
<reference evidence="3" key="1">
    <citation type="submission" date="2020-01" db="EMBL/GenBank/DDBJ databases">
        <title>Draft genome sequence of the Termite Coptotermes fromosanus.</title>
        <authorList>
            <person name="Itakura S."/>
            <person name="Yosikawa Y."/>
            <person name="Umezawa K."/>
        </authorList>
    </citation>
    <scope>NUCLEOTIDE SEQUENCE [LARGE SCALE GENOMIC DNA]</scope>
</reference>
<dbReference type="Proteomes" id="UP000502823">
    <property type="component" value="Unassembled WGS sequence"/>
</dbReference>
<evidence type="ECO:0000313" key="2">
    <source>
        <dbReference type="EMBL" id="GFG39173.1"/>
    </source>
</evidence>
<proteinExistence type="predicted"/>
<feature type="compositionally biased region" description="Polar residues" evidence="1">
    <location>
        <begin position="80"/>
        <end position="98"/>
    </location>
</feature>
<organism evidence="2 3">
    <name type="scientific">Coptotermes formosanus</name>
    <name type="common">Formosan subterranean termite</name>
    <dbReference type="NCBI Taxonomy" id="36987"/>
    <lineage>
        <taxon>Eukaryota</taxon>
        <taxon>Metazoa</taxon>
        <taxon>Ecdysozoa</taxon>
        <taxon>Arthropoda</taxon>
        <taxon>Hexapoda</taxon>
        <taxon>Insecta</taxon>
        <taxon>Pterygota</taxon>
        <taxon>Neoptera</taxon>
        <taxon>Polyneoptera</taxon>
        <taxon>Dictyoptera</taxon>
        <taxon>Blattodea</taxon>
        <taxon>Blattoidea</taxon>
        <taxon>Termitoidae</taxon>
        <taxon>Rhinotermitidae</taxon>
        <taxon>Coptotermes</taxon>
    </lineage>
</organism>